<evidence type="ECO:0000313" key="3">
    <source>
        <dbReference type="Proteomes" id="UP000000845"/>
    </source>
</evidence>
<dbReference type="EMBL" id="CP001739">
    <property type="protein sequence ID" value="ACZ08753.1"/>
    <property type="molecule type" value="Genomic_DNA"/>
</dbReference>
<dbReference type="AlphaFoldDB" id="D1AJ65"/>
<keyword evidence="1" id="KW-0732">Signal</keyword>
<evidence type="ECO:0000256" key="1">
    <source>
        <dbReference type="SAM" id="SignalP"/>
    </source>
</evidence>
<feature type="signal peptide" evidence="1">
    <location>
        <begin position="1"/>
        <end position="17"/>
    </location>
</feature>
<organism evidence="2 3">
    <name type="scientific">Sebaldella termitidis (strain ATCC 33386 / NCTC 11300)</name>
    <dbReference type="NCBI Taxonomy" id="526218"/>
    <lineage>
        <taxon>Bacteria</taxon>
        <taxon>Fusobacteriati</taxon>
        <taxon>Fusobacteriota</taxon>
        <taxon>Fusobacteriia</taxon>
        <taxon>Fusobacteriales</taxon>
        <taxon>Leptotrichiaceae</taxon>
        <taxon>Sebaldella</taxon>
    </lineage>
</organism>
<dbReference type="Proteomes" id="UP000000845">
    <property type="component" value="Chromosome"/>
</dbReference>
<dbReference type="RefSeq" id="WP_012861347.1">
    <property type="nucleotide sequence ID" value="NC_013517.1"/>
</dbReference>
<dbReference type="KEGG" id="str:Sterm_1896"/>
<evidence type="ECO:0008006" key="4">
    <source>
        <dbReference type="Google" id="ProtNLM"/>
    </source>
</evidence>
<sequence length="159" mass="17900">MKKILLVFLFMSLAAFSRGTFTDLKWGDNPDAVVGVLGKADEIDGNEMVYNQLKFLDITFDKLFLGFSGNKLVYWGGVSNVNLEEFKGLAYYFRDKYTANFDTVESDSLIVFKSVSKNNTVLFMIDKSTVNNDSFNIVISDMTEDGMKFIDSVAKSRGQ</sequence>
<keyword evidence="3" id="KW-1185">Reference proteome</keyword>
<proteinExistence type="predicted"/>
<protein>
    <recommendedName>
        <fullName evidence="4">DUF4252 domain-containing protein</fullName>
    </recommendedName>
</protein>
<evidence type="ECO:0000313" key="2">
    <source>
        <dbReference type="EMBL" id="ACZ08753.1"/>
    </source>
</evidence>
<reference evidence="3" key="1">
    <citation type="submission" date="2009-09" db="EMBL/GenBank/DDBJ databases">
        <title>The complete chromosome of Sebaldella termitidis ATCC 33386.</title>
        <authorList>
            <consortium name="US DOE Joint Genome Institute (JGI-PGF)"/>
            <person name="Lucas S."/>
            <person name="Copeland A."/>
            <person name="Lapidus A."/>
            <person name="Glavina del Rio T."/>
            <person name="Dalin E."/>
            <person name="Tice H."/>
            <person name="Bruce D."/>
            <person name="Goodwin L."/>
            <person name="Pitluck S."/>
            <person name="Kyrpides N."/>
            <person name="Mavromatis K."/>
            <person name="Ivanova N."/>
            <person name="Mikhailova N."/>
            <person name="Sims D."/>
            <person name="Meincke L."/>
            <person name="Brettin T."/>
            <person name="Detter J.C."/>
            <person name="Han C."/>
            <person name="Larimer F."/>
            <person name="Land M."/>
            <person name="Hauser L."/>
            <person name="Markowitz V."/>
            <person name="Cheng J.F."/>
            <person name="Hugenholtz P."/>
            <person name="Woyke T."/>
            <person name="Wu D."/>
            <person name="Eisen J.A."/>
        </authorList>
    </citation>
    <scope>NUCLEOTIDE SEQUENCE [LARGE SCALE GENOMIC DNA]</scope>
    <source>
        <strain evidence="3">ATCC 33386 / NCTC 11300</strain>
    </source>
</reference>
<gene>
    <name evidence="2" type="ordered locus">Sterm_1896</name>
</gene>
<reference evidence="2 3" key="2">
    <citation type="journal article" date="2010" name="Stand. Genomic Sci.">
        <title>Complete genome sequence of Sebaldella termitidis type strain (NCTC 11300).</title>
        <authorList>
            <person name="Harmon-Smith M."/>
            <person name="Celia L."/>
            <person name="Chertkov O."/>
            <person name="Lapidus A."/>
            <person name="Copeland A."/>
            <person name="Glavina Del Rio T."/>
            <person name="Nolan M."/>
            <person name="Lucas S."/>
            <person name="Tice H."/>
            <person name="Cheng J.F."/>
            <person name="Han C."/>
            <person name="Detter J.C."/>
            <person name="Bruce D."/>
            <person name="Goodwin L."/>
            <person name="Pitluck S."/>
            <person name="Pati A."/>
            <person name="Liolios K."/>
            <person name="Ivanova N."/>
            <person name="Mavromatis K."/>
            <person name="Mikhailova N."/>
            <person name="Chen A."/>
            <person name="Palaniappan K."/>
            <person name="Land M."/>
            <person name="Hauser L."/>
            <person name="Chang Y.J."/>
            <person name="Jeffries C.D."/>
            <person name="Brettin T."/>
            <person name="Goker M."/>
            <person name="Beck B."/>
            <person name="Bristow J."/>
            <person name="Eisen J.A."/>
            <person name="Markowitz V."/>
            <person name="Hugenholtz P."/>
            <person name="Kyrpides N.C."/>
            <person name="Klenk H.P."/>
            <person name="Chen F."/>
        </authorList>
    </citation>
    <scope>NUCLEOTIDE SEQUENCE [LARGE SCALE GENOMIC DNA]</scope>
    <source>
        <strain evidence="3">ATCC 33386 / NCTC 11300</strain>
    </source>
</reference>
<feature type="chain" id="PRO_5003020204" description="DUF4252 domain-containing protein" evidence="1">
    <location>
        <begin position="18"/>
        <end position="159"/>
    </location>
</feature>
<name>D1AJ65_SEBTE</name>
<accession>D1AJ65</accession>
<dbReference type="HOGENOM" id="CLU_1659519_0_0_0"/>
<dbReference type="STRING" id="526218.Sterm_1896"/>